<keyword evidence="10 13" id="KW-0342">GTP-binding</keyword>
<gene>
    <name evidence="17" type="primary">feoB</name>
    <name evidence="17" type="ORF">HER31_03445</name>
</gene>
<evidence type="ECO:0000256" key="6">
    <source>
        <dbReference type="ARBA" id="ARBA00022741"/>
    </source>
</evidence>
<dbReference type="Pfam" id="PF07664">
    <property type="entry name" value="FeoB_C"/>
    <property type="match status" value="1"/>
</dbReference>
<name>A0A6H1UE02_9GAMM</name>
<feature type="binding site" evidence="14">
    <location>
        <position position="22"/>
    </location>
    <ligand>
        <name>Mg(2+)</name>
        <dbReference type="ChEBI" id="CHEBI:18420"/>
        <label>1</label>
    </ligand>
</feature>
<dbReference type="InterPro" id="IPR006073">
    <property type="entry name" value="GTP-bd"/>
</dbReference>
<dbReference type="Pfam" id="PF07670">
    <property type="entry name" value="Gate"/>
    <property type="match status" value="2"/>
</dbReference>
<dbReference type="NCBIfam" id="TIGR00231">
    <property type="entry name" value="small_GTP"/>
    <property type="match status" value="1"/>
</dbReference>
<evidence type="ECO:0000256" key="7">
    <source>
        <dbReference type="ARBA" id="ARBA00022989"/>
    </source>
</evidence>
<evidence type="ECO:0000256" key="13">
    <source>
        <dbReference type="PIRSR" id="PIRSR603373-1"/>
    </source>
</evidence>
<evidence type="ECO:0000256" key="8">
    <source>
        <dbReference type="ARBA" id="ARBA00023004"/>
    </source>
</evidence>
<reference evidence="17 18" key="1">
    <citation type="submission" date="2020-04" db="EMBL/GenBank/DDBJ databases">
        <title>Ferrimonas sp. S7 isolated from sea water.</title>
        <authorList>
            <person name="Bae S.S."/>
            <person name="Baek K."/>
        </authorList>
    </citation>
    <scope>NUCLEOTIDE SEQUENCE [LARGE SCALE GENOMIC DNA]</scope>
    <source>
        <strain evidence="17 18">S7</strain>
    </source>
</reference>
<dbReference type="Gene3D" id="3.40.50.300">
    <property type="entry name" value="P-loop containing nucleotide triphosphate hydrolases"/>
    <property type="match status" value="1"/>
</dbReference>
<keyword evidence="9" id="KW-0406">Ion transport</keyword>
<dbReference type="SUPFAM" id="SSF52540">
    <property type="entry name" value="P-loop containing nucleoside triphosphate hydrolases"/>
    <property type="match status" value="1"/>
</dbReference>
<dbReference type="PRINTS" id="PR00326">
    <property type="entry name" value="GTP1OBG"/>
</dbReference>
<dbReference type="InterPro" id="IPR050860">
    <property type="entry name" value="FeoB_GTPase"/>
</dbReference>
<feature type="binding site" evidence="14">
    <location>
        <position position="19"/>
    </location>
    <ligand>
        <name>Mg(2+)</name>
        <dbReference type="ChEBI" id="CHEBI:18420"/>
        <label>2</label>
    </ligand>
</feature>
<keyword evidence="14" id="KW-0479">Metal-binding</keyword>
<feature type="binding site" evidence="13">
    <location>
        <begin position="8"/>
        <end position="15"/>
    </location>
    <ligand>
        <name>GTP</name>
        <dbReference type="ChEBI" id="CHEBI:37565"/>
        <label>1</label>
    </ligand>
</feature>
<dbReference type="InterPro" id="IPR011642">
    <property type="entry name" value="Gate_dom"/>
</dbReference>
<dbReference type="Proteomes" id="UP000501602">
    <property type="component" value="Chromosome"/>
</dbReference>
<keyword evidence="4 15" id="KW-0410">Iron transport</keyword>
<accession>A0A6H1UE02</accession>
<feature type="transmembrane region" description="Helical" evidence="15">
    <location>
        <begin position="357"/>
        <end position="378"/>
    </location>
</feature>
<dbReference type="GO" id="GO:0046872">
    <property type="term" value="F:metal ion binding"/>
    <property type="evidence" value="ECO:0007669"/>
    <property type="project" value="UniProtKB-KW"/>
</dbReference>
<evidence type="ECO:0000256" key="14">
    <source>
        <dbReference type="PIRSR" id="PIRSR603373-2"/>
    </source>
</evidence>
<dbReference type="PANTHER" id="PTHR43185:SF1">
    <property type="entry name" value="FE(2+) TRANSPORTER FEOB"/>
    <property type="match status" value="1"/>
</dbReference>
<feature type="transmembrane region" description="Helical" evidence="15">
    <location>
        <begin position="390"/>
        <end position="412"/>
    </location>
</feature>
<keyword evidence="11 15" id="KW-0472">Membrane</keyword>
<feature type="transmembrane region" description="Helical" evidence="15">
    <location>
        <begin position="631"/>
        <end position="652"/>
    </location>
</feature>
<keyword evidence="14" id="KW-0460">Magnesium</keyword>
<keyword evidence="7 15" id="KW-1133">Transmembrane helix</keyword>
<feature type="binding site" evidence="14">
    <location>
        <position position="23"/>
    </location>
    <ligand>
        <name>Mg(2+)</name>
        <dbReference type="ChEBI" id="CHEBI:18420"/>
        <label>2</label>
    </ligand>
</feature>
<feature type="binding site" evidence="13">
    <location>
        <begin position="116"/>
        <end position="119"/>
    </location>
    <ligand>
        <name>GTP</name>
        <dbReference type="ChEBI" id="CHEBI:37565"/>
        <label>4</label>
    </ligand>
</feature>
<feature type="domain" description="FeoB-type G" evidence="16">
    <location>
        <begin position="1"/>
        <end position="165"/>
    </location>
</feature>
<evidence type="ECO:0000259" key="16">
    <source>
        <dbReference type="PROSITE" id="PS51711"/>
    </source>
</evidence>
<dbReference type="EMBL" id="CP051180">
    <property type="protein sequence ID" value="QIZ76022.1"/>
    <property type="molecule type" value="Genomic_DNA"/>
</dbReference>
<evidence type="ECO:0000256" key="1">
    <source>
        <dbReference type="ARBA" id="ARBA00004651"/>
    </source>
</evidence>
<keyword evidence="5 15" id="KW-0812">Transmembrane</keyword>
<feature type="transmembrane region" description="Helical" evidence="15">
    <location>
        <begin position="475"/>
        <end position="493"/>
    </location>
</feature>
<evidence type="ECO:0000256" key="10">
    <source>
        <dbReference type="ARBA" id="ARBA00023134"/>
    </source>
</evidence>
<dbReference type="Pfam" id="PF02421">
    <property type="entry name" value="FeoB_N"/>
    <property type="match status" value="1"/>
</dbReference>
<comment type="similarity">
    <text evidence="15">Belongs to the TRAFAC class TrmE-Era-EngA-EngB-Septin-like GTPase superfamily. FeoB GTPase (TC 9.A.8) family.</text>
</comment>
<evidence type="ECO:0000256" key="11">
    <source>
        <dbReference type="ARBA" id="ARBA00023136"/>
    </source>
</evidence>
<dbReference type="AlphaFoldDB" id="A0A6H1UE02"/>
<protein>
    <recommendedName>
        <fullName evidence="12 15">Ferrous iron transport protein B</fullName>
    </recommendedName>
</protein>
<evidence type="ECO:0000256" key="5">
    <source>
        <dbReference type="ARBA" id="ARBA00022692"/>
    </source>
</evidence>
<evidence type="ECO:0000256" key="3">
    <source>
        <dbReference type="ARBA" id="ARBA00022475"/>
    </source>
</evidence>
<dbReference type="KEGG" id="fes:HER31_03445"/>
<evidence type="ECO:0000313" key="18">
    <source>
        <dbReference type="Proteomes" id="UP000501602"/>
    </source>
</evidence>
<dbReference type="GO" id="GO:0005525">
    <property type="term" value="F:GTP binding"/>
    <property type="evidence" value="ECO:0007669"/>
    <property type="project" value="UniProtKB-KW"/>
</dbReference>
<dbReference type="PROSITE" id="PS51711">
    <property type="entry name" value="G_FEOB"/>
    <property type="match status" value="1"/>
</dbReference>
<feature type="transmembrane region" description="Helical" evidence="15">
    <location>
        <begin position="418"/>
        <end position="441"/>
    </location>
</feature>
<dbReference type="CDD" id="cd01879">
    <property type="entry name" value="FeoB"/>
    <property type="match status" value="1"/>
</dbReference>
<keyword evidence="18" id="KW-1185">Reference proteome</keyword>
<feature type="transmembrane region" description="Helical" evidence="15">
    <location>
        <begin position="687"/>
        <end position="706"/>
    </location>
</feature>
<dbReference type="RefSeq" id="WP_168659283.1">
    <property type="nucleotide sequence ID" value="NZ_CP051180.1"/>
</dbReference>
<dbReference type="GO" id="GO:0005886">
    <property type="term" value="C:plasma membrane"/>
    <property type="evidence" value="ECO:0007669"/>
    <property type="project" value="UniProtKB-SubCell"/>
</dbReference>
<keyword evidence="3" id="KW-1003">Cell membrane</keyword>
<evidence type="ECO:0000256" key="4">
    <source>
        <dbReference type="ARBA" id="ARBA00022496"/>
    </source>
</evidence>
<dbReference type="InterPro" id="IPR011640">
    <property type="entry name" value="Fe2_transport_prot_B_C"/>
</dbReference>
<keyword evidence="6 13" id="KW-0547">Nucleotide-binding</keyword>
<evidence type="ECO:0000256" key="15">
    <source>
        <dbReference type="RuleBase" id="RU362098"/>
    </source>
</evidence>
<feature type="transmembrane region" description="Helical" evidence="15">
    <location>
        <begin position="276"/>
        <end position="302"/>
    </location>
</feature>
<evidence type="ECO:0000256" key="12">
    <source>
        <dbReference type="NCBIfam" id="TIGR00437"/>
    </source>
</evidence>
<dbReference type="NCBIfam" id="TIGR00437">
    <property type="entry name" value="feoB"/>
    <property type="match status" value="1"/>
</dbReference>
<dbReference type="InterPro" id="IPR005225">
    <property type="entry name" value="Small_GTP-bd"/>
</dbReference>
<feature type="transmembrane region" description="Helical" evidence="15">
    <location>
        <begin position="659"/>
        <end position="681"/>
    </location>
</feature>
<proteinExistence type="inferred from homology"/>
<organism evidence="17 18">
    <name type="scientific">Ferrimonas lipolytica</name>
    <dbReference type="NCBI Taxonomy" id="2724191"/>
    <lineage>
        <taxon>Bacteria</taxon>
        <taxon>Pseudomonadati</taxon>
        <taxon>Pseudomonadota</taxon>
        <taxon>Gammaproteobacteria</taxon>
        <taxon>Alteromonadales</taxon>
        <taxon>Ferrimonadaceae</taxon>
        <taxon>Ferrimonas</taxon>
    </lineage>
</organism>
<evidence type="ECO:0000313" key="17">
    <source>
        <dbReference type="EMBL" id="QIZ76022.1"/>
    </source>
</evidence>
<comment type="function">
    <text evidence="15">Probable transporter of a GTP-driven Fe(2+) uptake system.</text>
</comment>
<comment type="subcellular location">
    <subcellularLocation>
        <location evidence="15">Cell inner membrane</location>
        <topology evidence="15">Multi-pass membrane protein</topology>
    </subcellularLocation>
    <subcellularLocation>
        <location evidence="1">Cell membrane</location>
        <topology evidence="1">Multi-pass membrane protein</topology>
    </subcellularLocation>
</comment>
<feature type="transmembrane region" description="Helical" evidence="15">
    <location>
        <begin position="314"/>
        <end position="337"/>
    </location>
</feature>
<evidence type="ECO:0000256" key="2">
    <source>
        <dbReference type="ARBA" id="ARBA00022448"/>
    </source>
</evidence>
<keyword evidence="2 15" id="KW-0813">Transport</keyword>
<dbReference type="PANTHER" id="PTHR43185">
    <property type="entry name" value="FERROUS IRON TRANSPORT PROTEIN B"/>
    <property type="match status" value="1"/>
</dbReference>
<keyword evidence="8 15" id="KW-0408">Iron</keyword>
<sequence length="725" mass="77815">MKNYVVVGNPNSGKSTLFNLLTGDNAKVGNWAGVTVSSRQAQLELDQDNVNLIDLPGLYELGAVGGPEDEAVSRQALLNRDYEAIINVVDATQLERHLYLTMQLRELGVPMIILLNKWDSAREQNLNIDTDELGRQFGCPVFGLSARRNKCRDYAIGAIKQLSEQQPQPWHVDYGESLEHLIAQQGGDRIDAMVKLVNGEQGVAKLQQISTVRFNWLEKAIAAAKKPTVATSGISDKIDKIVLHPVLGVPVFLLMMYLTFMFAIHMGAAFIDWFDIMAGTIFVDGVGLALQAVGAPELLVGLLSNGVGAGIQTVATFVPVVAFMFIALGVLETSGYLARAAFVVEGLMNRMGLPGKAFVPLIVGFGCNVPSITATRTLDQKRQRIMTSMMAPFMSCGARLPVYALFAAAFFPESGQNLVFILYVVGIAAAILTGLFLRFSLLPGTVGMSVMEMPSYEMPKFKTIMNRTWMRTRQFVVGAGKVIVIMVTLLSFANTLGTDGSVGNEDSDNSVLALAAQQVTPLFGPMGVQDDNWEATVGIITGIFAKEAVVGTLNSLYTPSGEEDGGEWDLLGALQEATVTIPENMLGIDLSDPLGMNIGDVSDMEVAAAELEVEVASLKNLQAGFVSTTAAVAYLLFILLYTPCAAVLGAIAGELGSRWAAFSAVWTLVVAYSVATAYYQLVSFGLAGAWCLIPITAVFVISFVVMRRLGKTARQGAGDIAVVVQ</sequence>
<feature type="binding site" evidence="13">
    <location>
        <begin position="54"/>
        <end position="57"/>
    </location>
    <ligand>
        <name>GTP</name>
        <dbReference type="ChEBI" id="CHEBI:37565"/>
        <label>1</label>
    </ligand>
</feature>
<dbReference type="GO" id="GO:0015093">
    <property type="term" value="F:ferrous iron transmembrane transporter activity"/>
    <property type="evidence" value="ECO:0007669"/>
    <property type="project" value="UniProtKB-UniRule"/>
</dbReference>
<dbReference type="InterPro" id="IPR027417">
    <property type="entry name" value="P-loop_NTPase"/>
</dbReference>
<evidence type="ECO:0000256" key="9">
    <source>
        <dbReference type="ARBA" id="ARBA00023065"/>
    </source>
</evidence>
<dbReference type="InterPro" id="IPR030389">
    <property type="entry name" value="G_FEOB_dom"/>
</dbReference>
<dbReference type="InterPro" id="IPR003373">
    <property type="entry name" value="Fe2_transport_prot-B"/>
</dbReference>
<feature type="transmembrane region" description="Helical" evidence="15">
    <location>
        <begin position="241"/>
        <end position="264"/>
    </location>
</feature>